<dbReference type="WBParaSite" id="RSKR_0001140633.1">
    <property type="protein sequence ID" value="RSKR_0001140633.1"/>
    <property type="gene ID" value="RSKR_0001140633"/>
</dbReference>
<dbReference type="Proteomes" id="UP000095286">
    <property type="component" value="Unplaced"/>
</dbReference>
<reference evidence="2" key="1">
    <citation type="submission" date="2016-11" db="UniProtKB">
        <authorList>
            <consortium name="WormBaseParasite"/>
        </authorList>
    </citation>
    <scope>IDENTIFICATION</scope>
    <source>
        <strain evidence="2">KR3021</strain>
    </source>
</reference>
<sequence>MEDEKQQTIQSCRRGNNCLEKACAFEDHALNIGDILIDYWTDDVTNSDSGKPTYGIIKQMFPETKDEVAKLIFQEFLDATKQVNLRKST</sequence>
<accession>A0AC35UH05</accession>
<proteinExistence type="predicted"/>
<evidence type="ECO:0000313" key="2">
    <source>
        <dbReference type="WBParaSite" id="RSKR_0001140633.1"/>
    </source>
</evidence>
<organism evidence="1 2">
    <name type="scientific">Rhabditophanes sp. KR3021</name>
    <dbReference type="NCBI Taxonomy" id="114890"/>
    <lineage>
        <taxon>Eukaryota</taxon>
        <taxon>Metazoa</taxon>
        <taxon>Ecdysozoa</taxon>
        <taxon>Nematoda</taxon>
        <taxon>Chromadorea</taxon>
        <taxon>Rhabditida</taxon>
        <taxon>Tylenchina</taxon>
        <taxon>Panagrolaimomorpha</taxon>
        <taxon>Strongyloidoidea</taxon>
        <taxon>Alloionematidae</taxon>
        <taxon>Rhabditophanes</taxon>
    </lineage>
</organism>
<protein>
    <submittedName>
        <fullName evidence="2">GLOBIN domain-containing protein</fullName>
    </submittedName>
</protein>
<name>A0AC35UH05_9BILA</name>
<evidence type="ECO:0000313" key="1">
    <source>
        <dbReference type="Proteomes" id="UP000095286"/>
    </source>
</evidence>